<accession>A0A2J5IA58</accession>
<protein>
    <recommendedName>
        <fullName evidence="3">DUF4238 domain-containing protein</fullName>
    </recommendedName>
</protein>
<dbReference type="Proteomes" id="UP000235023">
    <property type="component" value="Unassembled WGS sequence"/>
</dbReference>
<evidence type="ECO:0000313" key="2">
    <source>
        <dbReference type="Proteomes" id="UP000235023"/>
    </source>
</evidence>
<dbReference type="Pfam" id="PF14022">
    <property type="entry name" value="DUF4238"/>
    <property type="match status" value="1"/>
</dbReference>
<keyword evidence="2" id="KW-1185">Reference proteome</keyword>
<evidence type="ECO:0008006" key="3">
    <source>
        <dbReference type="Google" id="ProtNLM"/>
    </source>
</evidence>
<dbReference type="OrthoDB" id="5340163at2759"/>
<dbReference type="InterPro" id="IPR025332">
    <property type="entry name" value="DUF4238"/>
</dbReference>
<name>A0A2J5IA58_9EURO</name>
<sequence>MSAPKHHHFIPRFILRKFAADEQPQAGPSRSKSRRRRFETSWSIRYVPRPNEDDRHLMVEYMQNRGFSRPRDVWFANLRGLLELDMDAGGQWRRTIFDHVYPDDAMIFVAHVQAFFLTFCEPESPQLEFLLTENAYGVFEGPSDCGFDARTGKLVPGLYTEWHMFAPVAPRLLIILRSNMLSSGNLETLADDPPVRRCANSYSAQGVPDATKWTPCADHRFYFECFRLSRKHVDLINTLFLEESRARPGFKTVIDHPLDQRRLHILSLEKIAQDLGMNEKGKYTLLKPSPHATLMDFLEDLKQAGLLLLLRIKIGRILGFSRLSLSQKNCVRWNRKNFLVGMAPWRVWLYLKVSRNLPKYSPSDYRIQLAPLEVEGVEDGFVELLARYPERSEDIVRGMILSAMT</sequence>
<dbReference type="EMBL" id="KZ559496">
    <property type="protein sequence ID" value="PLN86936.1"/>
    <property type="molecule type" value="Genomic_DNA"/>
</dbReference>
<gene>
    <name evidence="1" type="ORF">BDW42DRAFT_189850</name>
</gene>
<dbReference type="AlphaFoldDB" id="A0A2J5IA58"/>
<reference evidence="2" key="1">
    <citation type="submission" date="2017-12" db="EMBL/GenBank/DDBJ databases">
        <authorList>
            <consortium name="DOE Joint Genome Institute"/>
            <person name="Mondo S.J."/>
            <person name="Kjaerbolling I."/>
            <person name="Vesth T.C."/>
            <person name="Frisvad J.C."/>
            <person name="Nybo J.L."/>
            <person name="Theobald S."/>
            <person name="Kuo A."/>
            <person name="Bowyer P."/>
            <person name="Matsuda Y."/>
            <person name="Lyhne E.K."/>
            <person name="Kogle M.E."/>
            <person name="Clum A."/>
            <person name="Lipzen A."/>
            <person name="Salamov A."/>
            <person name="Ngan C.Y."/>
            <person name="Daum C."/>
            <person name="Chiniquy J."/>
            <person name="Barry K."/>
            <person name="LaButti K."/>
            <person name="Haridas S."/>
            <person name="Simmons B.A."/>
            <person name="Magnuson J.K."/>
            <person name="Mortensen U.H."/>
            <person name="Larsen T.O."/>
            <person name="Grigoriev I.V."/>
            <person name="Baker S.E."/>
            <person name="Andersen M.R."/>
            <person name="Nordberg H.P."/>
            <person name="Cantor M.N."/>
            <person name="Hua S.X."/>
        </authorList>
    </citation>
    <scope>NUCLEOTIDE SEQUENCE [LARGE SCALE GENOMIC DNA]</scope>
    <source>
        <strain evidence="2">IBT 19404</strain>
    </source>
</reference>
<proteinExistence type="predicted"/>
<evidence type="ECO:0000313" key="1">
    <source>
        <dbReference type="EMBL" id="PLN86936.1"/>
    </source>
</evidence>
<organism evidence="1 2">
    <name type="scientific">Aspergillus taichungensis</name>
    <dbReference type="NCBI Taxonomy" id="482145"/>
    <lineage>
        <taxon>Eukaryota</taxon>
        <taxon>Fungi</taxon>
        <taxon>Dikarya</taxon>
        <taxon>Ascomycota</taxon>
        <taxon>Pezizomycotina</taxon>
        <taxon>Eurotiomycetes</taxon>
        <taxon>Eurotiomycetidae</taxon>
        <taxon>Eurotiales</taxon>
        <taxon>Aspergillaceae</taxon>
        <taxon>Aspergillus</taxon>
        <taxon>Aspergillus subgen. Circumdati</taxon>
    </lineage>
</organism>